<dbReference type="InterPro" id="IPR024749">
    <property type="entry name" value="Collagen-bd_put"/>
</dbReference>
<reference evidence="4 5" key="2">
    <citation type="journal article" date="2012" name="Stand. Genomic Sci.">
        <title>Complete genome sequence of the aquatic bacterium Runella slithyformis type strain (LSU 4(T)).</title>
        <authorList>
            <person name="Copeland A."/>
            <person name="Zhang X."/>
            <person name="Misra M."/>
            <person name="Lapidus A."/>
            <person name="Nolan M."/>
            <person name="Lucas S."/>
            <person name="Deshpande S."/>
            <person name="Cheng J.F."/>
            <person name="Tapia R."/>
            <person name="Goodwin L.A."/>
            <person name="Pitluck S."/>
            <person name="Liolios K."/>
            <person name="Pagani I."/>
            <person name="Ivanova N."/>
            <person name="Mikhailova N."/>
            <person name="Pati A."/>
            <person name="Chen A."/>
            <person name="Palaniappan K."/>
            <person name="Land M."/>
            <person name="Hauser L."/>
            <person name="Pan C."/>
            <person name="Jeffries C.D."/>
            <person name="Detter J.C."/>
            <person name="Brambilla E.M."/>
            <person name="Rohde M."/>
            <person name="Djao O.D."/>
            <person name="Goker M."/>
            <person name="Sikorski J."/>
            <person name="Tindall B.J."/>
            <person name="Woyke T."/>
            <person name="Bristow J."/>
            <person name="Eisen J.A."/>
            <person name="Markowitz V."/>
            <person name="Hugenholtz P."/>
            <person name="Kyrpides N.C."/>
            <person name="Klenk H.P."/>
            <person name="Mavromatis K."/>
        </authorList>
    </citation>
    <scope>NUCLEOTIDE SEQUENCE [LARGE SCALE GENOMIC DNA]</scope>
    <source>
        <strain evidence="5">ATCC 29530 / DSM 19594 / LMG 11500 / NCIMB 11436 / LSU 4</strain>
    </source>
</reference>
<dbReference type="Proteomes" id="UP000000493">
    <property type="component" value="Chromosome"/>
</dbReference>
<evidence type="ECO:0000259" key="2">
    <source>
        <dbReference type="Pfam" id="PF12904"/>
    </source>
</evidence>
<evidence type="ECO:0000259" key="3">
    <source>
        <dbReference type="Pfam" id="PF13204"/>
    </source>
</evidence>
<keyword evidence="5" id="KW-1185">Reference proteome</keyword>
<sequence length="521" mass="59082">MFGNISGGDSHREPFSGRSIGVTHLYGFEMPPFAFLIVLKVVTFAVTKKEYSMRFTILYFVFFRLSVSFLPAQPAPKQAQWSKLYIMPDKRNITRGDGKPFFWLGDTAWELFHRLTREETDFYLKRRAEQGFTVIQAVALAELNGLTQPNQYGQLPLKNNDPTQPNELYFQHLDYVINKAASLGLVMGLLPTWGDKFNKKWGAGPEIFTVENARIYGEWIGKRYKGKPVVWILGGDRNPETEKHFAIIRSMAEGIRAGTGGTQLMTYHPMGPGNSAAFFHKDNWLSFNMVQSGHEAKNLKNYVFQRQNYSLFPVKPTLDGEPRYEDIPVNFKAENDYFGAHDVRQAAWWSLLSGACGHTYGNNNVWQMYDVNKNPGIIAARTHWRRAVDSEGAWQMGYLRQLYESHPWNQLIPDQSLLKGENPGDAGHQVAALGENKDFLMVYAPTGRPLKVDLAKLTAPALIAYWFNPRDGVSIKIGDVKNDSVTEFKPLVSCLTCDWVLVVDDATKPWAGYGLKKEAKK</sequence>
<evidence type="ECO:0008006" key="6">
    <source>
        <dbReference type="Google" id="ProtNLM"/>
    </source>
</evidence>
<keyword evidence="1" id="KW-0812">Transmembrane</keyword>
<protein>
    <recommendedName>
        <fullName evidence="6">DUF4038 domain-containing protein</fullName>
    </recommendedName>
</protein>
<reference evidence="5" key="1">
    <citation type="submission" date="2011-06" db="EMBL/GenBank/DDBJ databases">
        <title>The complete genome of chromosome of Runella slithyformis DSM 19594.</title>
        <authorList>
            <consortium name="US DOE Joint Genome Institute (JGI-PGF)"/>
            <person name="Lucas S."/>
            <person name="Han J."/>
            <person name="Lapidus A."/>
            <person name="Bruce D."/>
            <person name="Goodwin L."/>
            <person name="Pitluck S."/>
            <person name="Peters L."/>
            <person name="Kyrpides N."/>
            <person name="Mavromatis K."/>
            <person name="Ivanova N."/>
            <person name="Ovchinnikova G."/>
            <person name="Zhang X."/>
            <person name="Misra M."/>
            <person name="Detter J.C."/>
            <person name="Tapia R."/>
            <person name="Han C."/>
            <person name="Land M."/>
            <person name="Hauser L."/>
            <person name="Markowitz V."/>
            <person name="Cheng J.-F."/>
            <person name="Hugenholtz P."/>
            <person name="Woyke T."/>
            <person name="Wu D."/>
            <person name="Tindall B."/>
            <person name="Faehrich R."/>
            <person name="Brambilla E."/>
            <person name="Klenk H.-P."/>
            <person name="Eisen J.A."/>
        </authorList>
    </citation>
    <scope>NUCLEOTIDE SEQUENCE [LARGE SCALE GENOMIC DNA]</scope>
    <source>
        <strain evidence="5">ATCC 29530 / DSM 19594 / LMG 11500 / NCIMB 11436 / LSU 4</strain>
    </source>
</reference>
<feature type="transmembrane region" description="Helical" evidence="1">
    <location>
        <begin position="20"/>
        <end position="39"/>
    </location>
</feature>
<dbReference type="KEGG" id="rsi:Runsl_3362"/>
<dbReference type="Pfam" id="PF13204">
    <property type="entry name" value="Apiosidase"/>
    <property type="match status" value="1"/>
</dbReference>
<dbReference type="EMBL" id="CP002859">
    <property type="protein sequence ID" value="AEI49729.1"/>
    <property type="molecule type" value="Genomic_DNA"/>
</dbReference>
<dbReference type="AlphaFoldDB" id="A0A7U3ZM38"/>
<dbReference type="SUPFAM" id="SSF51445">
    <property type="entry name" value="(Trans)glycosidases"/>
    <property type="match status" value="1"/>
</dbReference>
<dbReference type="PANTHER" id="PTHR37836">
    <property type="entry name" value="LMO1036 PROTEIN"/>
    <property type="match status" value="1"/>
</dbReference>
<feature type="transmembrane region" description="Helical" evidence="1">
    <location>
        <begin position="51"/>
        <end position="70"/>
    </location>
</feature>
<dbReference type="Gene3D" id="3.20.20.80">
    <property type="entry name" value="Glycosidases"/>
    <property type="match status" value="1"/>
</dbReference>
<keyword evidence="1" id="KW-0472">Membrane</keyword>
<evidence type="ECO:0000313" key="5">
    <source>
        <dbReference type="Proteomes" id="UP000000493"/>
    </source>
</evidence>
<dbReference type="PANTHER" id="PTHR37836:SF2">
    <property type="entry name" value="DUF4038 DOMAIN-CONTAINING PROTEIN"/>
    <property type="match status" value="1"/>
</dbReference>
<feature type="domain" description="Putative collagen-binding" evidence="2">
    <location>
        <begin position="412"/>
        <end position="504"/>
    </location>
</feature>
<dbReference type="RefSeq" id="WP_013929033.1">
    <property type="nucleotide sequence ID" value="NC_015703.1"/>
</dbReference>
<feature type="domain" description="Apiosidase-like catalytic" evidence="3">
    <location>
        <begin position="89"/>
        <end position="409"/>
    </location>
</feature>
<accession>A0A7U3ZM38</accession>
<evidence type="ECO:0000313" key="4">
    <source>
        <dbReference type="EMBL" id="AEI49729.1"/>
    </source>
</evidence>
<gene>
    <name evidence="4" type="ordered locus">Runsl_3362</name>
</gene>
<organism evidence="4 5">
    <name type="scientific">Runella slithyformis (strain ATCC 29530 / DSM 19594 / LMG 11500 / NCIMB 11436 / LSU 4)</name>
    <dbReference type="NCBI Taxonomy" id="761193"/>
    <lineage>
        <taxon>Bacteria</taxon>
        <taxon>Pseudomonadati</taxon>
        <taxon>Bacteroidota</taxon>
        <taxon>Cytophagia</taxon>
        <taxon>Cytophagales</taxon>
        <taxon>Spirosomataceae</taxon>
        <taxon>Runella</taxon>
    </lineage>
</organism>
<proteinExistence type="predicted"/>
<dbReference type="InterPro" id="IPR017853">
    <property type="entry name" value="GH"/>
</dbReference>
<dbReference type="Pfam" id="PF12904">
    <property type="entry name" value="Collagen_bind_2"/>
    <property type="match status" value="1"/>
</dbReference>
<name>A0A7U3ZM38_RUNSL</name>
<keyword evidence="1" id="KW-1133">Transmembrane helix</keyword>
<evidence type="ECO:0000256" key="1">
    <source>
        <dbReference type="SAM" id="Phobius"/>
    </source>
</evidence>
<dbReference type="InterPro" id="IPR025277">
    <property type="entry name" value="Apiosidase-like_cat_dom"/>
</dbReference>